<keyword evidence="3" id="KW-1185">Reference proteome</keyword>
<evidence type="ECO:0000313" key="2">
    <source>
        <dbReference type="EMBL" id="KAB8287662.1"/>
    </source>
</evidence>
<evidence type="ECO:0000313" key="3">
    <source>
        <dbReference type="Proteomes" id="UP000482084"/>
    </source>
</evidence>
<dbReference type="AlphaFoldDB" id="A0A6L4WZT6"/>
<gene>
    <name evidence="2" type="ORF">DSM100688_1450</name>
</gene>
<proteinExistence type="predicted"/>
<dbReference type="RefSeq" id="WP_181162582.1">
    <property type="nucleotide sequence ID" value="NZ_WHZX01000007.1"/>
</dbReference>
<feature type="region of interest" description="Disordered" evidence="1">
    <location>
        <begin position="1"/>
        <end position="32"/>
    </location>
</feature>
<sequence>MTDSTNAAGVRPAHVSEPTRSRDSARRTTRVDGNVDMRIAKAHVLSMLAHPSRGSRR</sequence>
<protein>
    <submittedName>
        <fullName evidence="2">Uncharacterized protein</fullName>
    </submittedName>
</protein>
<dbReference type="EMBL" id="WBSM01000007">
    <property type="protein sequence ID" value="KAB8287662.1"/>
    <property type="molecule type" value="Genomic_DNA"/>
</dbReference>
<organism evidence="2 3">
    <name type="scientific">Bifidobacterium ramosum</name>
    <dbReference type="NCBI Taxonomy" id="1798158"/>
    <lineage>
        <taxon>Bacteria</taxon>
        <taxon>Bacillati</taxon>
        <taxon>Actinomycetota</taxon>
        <taxon>Actinomycetes</taxon>
        <taxon>Bifidobacteriales</taxon>
        <taxon>Bifidobacteriaceae</taxon>
        <taxon>Bifidobacterium</taxon>
    </lineage>
</organism>
<feature type="compositionally biased region" description="Basic and acidic residues" evidence="1">
    <location>
        <begin position="17"/>
        <end position="32"/>
    </location>
</feature>
<evidence type="ECO:0000256" key="1">
    <source>
        <dbReference type="SAM" id="MobiDB-lite"/>
    </source>
</evidence>
<comment type="caution">
    <text evidence="2">The sequence shown here is derived from an EMBL/GenBank/DDBJ whole genome shotgun (WGS) entry which is preliminary data.</text>
</comment>
<dbReference type="Proteomes" id="UP000482084">
    <property type="component" value="Unassembled WGS sequence"/>
</dbReference>
<accession>A0A6L4WZT6</accession>
<reference evidence="2 3" key="1">
    <citation type="submission" date="2019-10" db="EMBL/GenBank/DDBJ databases">
        <title>Characterization of the phylogenetic diversity of two novel species belonging to the genus Bifidobacterium: Bifidobacterium cebidarum sp. nov. and Bifidobacterium leontopitheci sp. nov.</title>
        <authorList>
            <person name="Lugli G.A."/>
            <person name="Duranti S."/>
            <person name="Milani C."/>
            <person name="Turroni F."/>
            <person name="Ventura M."/>
        </authorList>
    </citation>
    <scope>NUCLEOTIDE SEQUENCE [LARGE SCALE GENOMIC DNA]</scope>
    <source>
        <strain evidence="2 3">DSM 100688</strain>
    </source>
</reference>
<name>A0A6L4WZT6_9BIFI</name>